<evidence type="ECO:0000256" key="4">
    <source>
        <dbReference type="PROSITE-ProRule" id="PRU00335"/>
    </source>
</evidence>
<keyword evidence="7" id="KW-1185">Reference proteome</keyword>
<evidence type="ECO:0000256" key="1">
    <source>
        <dbReference type="ARBA" id="ARBA00023015"/>
    </source>
</evidence>
<dbReference type="InterPro" id="IPR001647">
    <property type="entry name" value="HTH_TetR"/>
</dbReference>
<dbReference type="PANTHER" id="PTHR47506">
    <property type="entry name" value="TRANSCRIPTIONAL REGULATORY PROTEIN"/>
    <property type="match status" value="1"/>
</dbReference>
<dbReference type="Pfam" id="PF16925">
    <property type="entry name" value="TetR_C_13"/>
    <property type="match status" value="1"/>
</dbReference>
<dbReference type="SUPFAM" id="SSF46689">
    <property type="entry name" value="Homeodomain-like"/>
    <property type="match status" value="1"/>
</dbReference>
<evidence type="ECO:0000256" key="2">
    <source>
        <dbReference type="ARBA" id="ARBA00023125"/>
    </source>
</evidence>
<organism evidence="6 7">
    <name type="scientific">Phytomonospora endophytica</name>
    <dbReference type="NCBI Taxonomy" id="714109"/>
    <lineage>
        <taxon>Bacteria</taxon>
        <taxon>Bacillati</taxon>
        <taxon>Actinomycetota</taxon>
        <taxon>Actinomycetes</taxon>
        <taxon>Micromonosporales</taxon>
        <taxon>Micromonosporaceae</taxon>
        <taxon>Phytomonospora</taxon>
    </lineage>
</organism>
<keyword evidence="1" id="KW-0805">Transcription regulation</keyword>
<keyword evidence="3" id="KW-0804">Transcription</keyword>
<proteinExistence type="predicted"/>
<sequence>MGRPRQFSEERAVDAAMRVFWSQGYEATSTQDLCAATGLGRSSIYNTFRSKHDLFTRSLEHYFAITSATLDEIVASGGSASARLRRLLDITVEEAAGQGRDGCFAVNCTVELGPRDEAVDAMLNRERDRRIDVLGDLVREGQRDGEFPGADPLAVANYLMSVIGGIRISARSGAAGPVLQGIADVAKAAL</sequence>
<dbReference type="Gene3D" id="1.10.357.10">
    <property type="entry name" value="Tetracycline Repressor, domain 2"/>
    <property type="match status" value="1"/>
</dbReference>
<name>A0A841FVW9_9ACTN</name>
<evidence type="ECO:0000313" key="6">
    <source>
        <dbReference type="EMBL" id="MBB6039934.1"/>
    </source>
</evidence>
<accession>A0A841FVW9</accession>
<feature type="domain" description="HTH tetR-type" evidence="5">
    <location>
        <begin position="6"/>
        <end position="66"/>
    </location>
</feature>
<dbReference type="EMBL" id="JACHGT010000027">
    <property type="protein sequence ID" value="MBB6039934.1"/>
    <property type="molecule type" value="Genomic_DNA"/>
</dbReference>
<reference evidence="6 7" key="1">
    <citation type="submission" date="2020-08" db="EMBL/GenBank/DDBJ databases">
        <title>Genomic Encyclopedia of Type Strains, Phase IV (KMG-IV): sequencing the most valuable type-strain genomes for metagenomic binning, comparative biology and taxonomic classification.</title>
        <authorList>
            <person name="Goeker M."/>
        </authorList>
    </citation>
    <scope>NUCLEOTIDE SEQUENCE [LARGE SCALE GENOMIC DNA]</scope>
    <source>
        <strain evidence="6 7">YIM 65646</strain>
    </source>
</reference>
<dbReference type="Gene3D" id="1.10.10.60">
    <property type="entry name" value="Homeodomain-like"/>
    <property type="match status" value="1"/>
</dbReference>
<gene>
    <name evidence="6" type="ORF">HNR73_007833</name>
</gene>
<feature type="DNA-binding region" description="H-T-H motif" evidence="4">
    <location>
        <begin position="29"/>
        <end position="48"/>
    </location>
</feature>
<dbReference type="SUPFAM" id="SSF48498">
    <property type="entry name" value="Tetracyclin repressor-like, C-terminal domain"/>
    <property type="match status" value="1"/>
</dbReference>
<dbReference type="GO" id="GO:0003677">
    <property type="term" value="F:DNA binding"/>
    <property type="evidence" value="ECO:0007669"/>
    <property type="project" value="UniProtKB-UniRule"/>
</dbReference>
<dbReference type="RefSeq" id="WP_184793007.1">
    <property type="nucleotide sequence ID" value="NZ_BONT01000103.1"/>
</dbReference>
<protein>
    <submittedName>
        <fullName evidence="6">AcrR family transcriptional regulator</fullName>
    </submittedName>
</protein>
<dbReference type="PANTHER" id="PTHR47506:SF1">
    <property type="entry name" value="HTH-TYPE TRANSCRIPTIONAL REGULATOR YJDC"/>
    <property type="match status" value="1"/>
</dbReference>
<dbReference type="InterPro" id="IPR036271">
    <property type="entry name" value="Tet_transcr_reg_TetR-rel_C_sf"/>
</dbReference>
<comment type="caution">
    <text evidence="6">The sequence shown here is derived from an EMBL/GenBank/DDBJ whole genome shotgun (WGS) entry which is preliminary data.</text>
</comment>
<evidence type="ECO:0000259" key="5">
    <source>
        <dbReference type="PROSITE" id="PS50977"/>
    </source>
</evidence>
<dbReference type="Pfam" id="PF00440">
    <property type="entry name" value="TetR_N"/>
    <property type="match status" value="1"/>
</dbReference>
<evidence type="ECO:0000313" key="7">
    <source>
        <dbReference type="Proteomes" id="UP000548476"/>
    </source>
</evidence>
<dbReference type="InterPro" id="IPR011075">
    <property type="entry name" value="TetR_C"/>
</dbReference>
<dbReference type="PROSITE" id="PS50977">
    <property type="entry name" value="HTH_TETR_2"/>
    <property type="match status" value="1"/>
</dbReference>
<dbReference type="AlphaFoldDB" id="A0A841FVW9"/>
<dbReference type="Proteomes" id="UP000548476">
    <property type="component" value="Unassembled WGS sequence"/>
</dbReference>
<evidence type="ECO:0000256" key="3">
    <source>
        <dbReference type="ARBA" id="ARBA00023163"/>
    </source>
</evidence>
<dbReference type="InterPro" id="IPR009057">
    <property type="entry name" value="Homeodomain-like_sf"/>
</dbReference>
<keyword evidence="2 4" id="KW-0238">DNA-binding</keyword>
<dbReference type="PRINTS" id="PR00455">
    <property type="entry name" value="HTHTETR"/>
</dbReference>